<sequence>MSTTLTCVVHSRTLTPNVTDSPDLCMRQRFNVEADVCPLVPSYSHPGWMGVQFQANSSHISSSNGMVWRFVTQRHSDL</sequence>
<evidence type="ECO:0000313" key="2">
    <source>
        <dbReference type="Proteomes" id="UP000784294"/>
    </source>
</evidence>
<accession>A0A3S5BL66</accession>
<keyword evidence="2" id="KW-1185">Reference proteome</keyword>
<protein>
    <submittedName>
        <fullName evidence="1">Uncharacterized protein</fullName>
    </submittedName>
</protein>
<dbReference type="AlphaFoldDB" id="A0A3S5BL66"/>
<dbReference type="Proteomes" id="UP000784294">
    <property type="component" value="Unassembled WGS sequence"/>
</dbReference>
<dbReference type="EMBL" id="CAAALY010002218">
    <property type="protein sequence ID" value="VEL07660.1"/>
    <property type="molecule type" value="Genomic_DNA"/>
</dbReference>
<gene>
    <name evidence="1" type="ORF">PXEA_LOCUS1100</name>
</gene>
<comment type="caution">
    <text evidence="1">The sequence shown here is derived from an EMBL/GenBank/DDBJ whole genome shotgun (WGS) entry which is preliminary data.</text>
</comment>
<evidence type="ECO:0000313" key="1">
    <source>
        <dbReference type="EMBL" id="VEL07660.1"/>
    </source>
</evidence>
<proteinExistence type="predicted"/>
<name>A0A3S5BL66_9PLAT</name>
<organism evidence="1 2">
    <name type="scientific">Protopolystoma xenopodis</name>
    <dbReference type="NCBI Taxonomy" id="117903"/>
    <lineage>
        <taxon>Eukaryota</taxon>
        <taxon>Metazoa</taxon>
        <taxon>Spiralia</taxon>
        <taxon>Lophotrochozoa</taxon>
        <taxon>Platyhelminthes</taxon>
        <taxon>Monogenea</taxon>
        <taxon>Polyopisthocotylea</taxon>
        <taxon>Polystomatidea</taxon>
        <taxon>Polystomatidae</taxon>
        <taxon>Protopolystoma</taxon>
    </lineage>
</organism>
<reference evidence="1" key="1">
    <citation type="submission" date="2018-11" db="EMBL/GenBank/DDBJ databases">
        <authorList>
            <consortium name="Pathogen Informatics"/>
        </authorList>
    </citation>
    <scope>NUCLEOTIDE SEQUENCE</scope>
</reference>